<dbReference type="InterPro" id="IPR019826">
    <property type="entry name" value="Carboxylesterase_B_AS"/>
</dbReference>
<organism evidence="5 6">
    <name type="scientific">Lactarius akahatsu</name>
    <dbReference type="NCBI Taxonomy" id="416441"/>
    <lineage>
        <taxon>Eukaryota</taxon>
        <taxon>Fungi</taxon>
        <taxon>Dikarya</taxon>
        <taxon>Basidiomycota</taxon>
        <taxon>Agaricomycotina</taxon>
        <taxon>Agaricomycetes</taxon>
        <taxon>Russulales</taxon>
        <taxon>Russulaceae</taxon>
        <taxon>Lactarius</taxon>
    </lineage>
</organism>
<keyword evidence="2 3" id="KW-0378">Hydrolase</keyword>
<feature type="domain" description="Carboxylesterase type B" evidence="4">
    <location>
        <begin position="70"/>
        <end position="545"/>
    </location>
</feature>
<dbReference type="Gene3D" id="3.40.50.1820">
    <property type="entry name" value="alpha/beta hydrolase"/>
    <property type="match status" value="1"/>
</dbReference>
<gene>
    <name evidence="5" type="ORF">EDB92DRAFT_1940195</name>
</gene>
<protein>
    <recommendedName>
        <fullName evidence="3">Carboxylic ester hydrolase</fullName>
        <ecNumber evidence="3">3.1.1.-</ecNumber>
    </recommendedName>
</protein>
<dbReference type="PANTHER" id="PTHR11559">
    <property type="entry name" value="CARBOXYLESTERASE"/>
    <property type="match status" value="1"/>
</dbReference>
<dbReference type="EMBL" id="JAKELL010000002">
    <property type="protein sequence ID" value="KAH9000462.1"/>
    <property type="molecule type" value="Genomic_DNA"/>
</dbReference>
<feature type="chain" id="PRO_5041769580" description="Carboxylic ester hydrolase" evidence="3">
    <location>
        <begin position="21"/>
        <end position="582"/>
    </location>
</feature>
<dbReference type="AlphaFoldDB" id="A0AAD4LSE0"/>
<dbReference type="EC" id="3.1.1.-" evidence="3"/>
<dbReference type="PROSITE" id="PS00941">
    <property type="entry name" value="CARBOXYLESTERASE_B_2"/>
    <property type="match status" value="1"/>
</dbReference>
<dbReference type="InterPro" id="IPR002018">
    <property type="entry name" value="CarbesteraseB"/>
</dbReference>
<comment type="similarity">
    <text evidence="1 3">Belongs to the type-B carboxylesterase/lipase family.</text>
</comment>
<evidence type="ECO:0000313" key="6">
    <source>
        <dbReference type="Proteomes" id="UP001201163"/>
    </source>
</evidence>
<dbReference type="PROSITE" id="PS00122">
    <property type="entry name" value="CARBOXYLESTERASE_B_1"/>
    <property type="match status" value="1"/>
</dbReference>
<feature type="signal peptide" evidence="3">
    <location>
        <begin position="1"/>
        <end position="20"/>
    </location>
</feature>
<proteinExistence type="inferred from homology"/>
<comment type="caution">
    <text evidence="5">The sequence shown here is derived from an EMBL/GenBank/DDBJ whole genome shotgun (WGS) entry which is preliminary data.</text>
</comment>
<reference evidence="5" key="1">
    <citation type="submission" date="2022-01" db="EMBL/GenBank/DDBJ databases">
        <title>Comparative genomics reveals a dynamic genome evolution in the ectomycorrhizal milk-cap (Lactarius) mushrooms.</title>
        <authorList>
            <consortium name="DOE Joint Genome Institute"/>
            <person name="Lebreton A."/>
            <person name="Tang N."/>
            <person name="Kuo A."/>
            <person name="LaButti K."/>
            <person name="Drula E."/>
            <person name="Barry K."/>
            <person name="Clum A."/>
            <person name="Lipzen A."/>
            <person name="Mousain D."/>
            <person name="Ng V."/>
            <person name="Wang R."/>
            <person name="Wang X."/>
            <person name="Dai Y."/>
            <person name="Henrissat B."/>
            <person name="Grigoriev I.V."/>
            <person name="Guerin-Laguette A."/>
            <person name="Yu F."/>
            <person name="Martin F.M."/>
        </authorList>
    </citation>
    <scope>NUCLEOTIDE SEQUENCE</scope>
    <source>
        <strain evidence="5">QP</strain>
    </source>
</reference>
<dbReference type="GO" id="GO:0016787">
    <property type="term" value="F:hydrolase activity"/>
    <property type="evidence" value="ECO:0007669"/>
    <property type="project" value="UniProtKB-KW"/>
</dbReference>
<evidence type="ECO:0000256" key="3">
    <source>
        <dbReference type="RuleBase" id="RU361235"/>
    </source>
</evidence>
<accession>A0AAD4LSE0</accession>
<evidence type="ECO:0000259" key="4">
    <source>
        <dbReference type="Pfam" id="PF00135"/>
    </source>
</evidence>
<dbReference type="InterPro" id="IPR019819">
    <property type="entry name" value="Carboxylesterase_B_CS"/>
</dbReference>
<keyword evidence="3" id="KW-0732">Signal</keyword>
<evidence type="ECO:0000313" key="5">
    <source>
        <dbReference type="EMBL" id="KAH9000462.1"/>
    </source>
</evidence>
<dbReference type="InterPro" id="IPR029058">
    <property type="entry name" value="AB_hydrolase_fold"/>
</dbReference>
<evidence type="ECO:0000256" key="2">
    <source>
        <dbReference type="ARBA" id="ARBA00022801"/>
    </source>
</evidence>
<keyword evidence="6" id="KW-1185">Reference proteome</keyword>
<dbReference type="SUPFAM" id="SSF53474">
    <property type="entry name" value="alpha/beta-Hydrolases"/>
    <property type="match status" value="1"/>
</dbReference>
<dbReference type="InterPro" id="IPR050309">
    <property type="entry name" value="Type-B_Carboxylest/Lipase"/>
</dbReference>
<dbReference type="Pfam" id="PF00135">
    <property type="entry name" value="COesterase"/>
    <property type="match status" value="1"/>
</dbReference>
<sequence>MLTKRAILASLAVRALSALASPVDRLVVQDPFSYQVSDHTCASPESTEQLVSTPEVYLDDALFTGIRKGVTDQFLGIPFAHPPTNERRLRQPEPLPPYQGLYYVQEFGKSCPQQRLNLPNGLDSQLVKDIGGAVNVLYEKLTPAGEDCLTINVVKPSSATPGSKLPVIFVLDFGGGFEIGGTSTYDGGSFVARSIDIGQPVIYVSVNYRLSAFGFLPGKEVKAEKVGNLGLQDQRLGLKWVQTYISEFGGDPSKVTIWGESAGAISVAHHMLTNNGNNEGLFRGAIMQSGGPIPVGDIENGQQYYDFMVEKTGCSKAPNTLDCLRKVPYSTYKRAMDDSPNFFAYQGLVLAWLPRVDGVFLKEPTQYSVLRGNVANVPMITGNCDDEGSLFSISTMNITTTAELKDYMKLYMMPKAKDSQVDLLLKYYPDDQRAGCPFDTGLKNALSPQFKRTAALQGDFVFHGPRRYLLQHRADKQKSWGFIHKRGKDLPFVGAAHITDVPNSFGVGPVLSELRDYFIRFTNNLDPNGKKGLGIPWPQWDPKKPKAAIFQDSTLFPIIIGDDNYRTDALNYVANMSLLYPI</sequence>
<name>A0AAD4LSE0_9AGAM</name>
<evidence type="ECO:0000256" key="1">
    <source>
        <dbReference type="ARBA" id="ARBA00005964"/>
    </source>
</evidence>
<dbReference type="Proteomes" id="UP001201163">
    <property type="component" value="Unassembled WGS sequence"/>
</dbReference>